<dbReference type="Proteomes" id="UP001153365">
    <property type="component" value="Unassembled WGS sequence"/>
</dbReference>
<evidence type="ECO:0000313" key="1">
    <source>
        <dbReference type="EMBL" id="CAH7676542.1"/>
    </source>
</evidence>
<evidence type="ECO:0000313" key="2">
    <source>
        <dbReference type="EMBL" id="CAH7684620.1"/>
    </source>
</evidence>
<protein>
    <submittedName>
        <fullName evidence="1">Uncharacterized protein</fullName>
    </submittedName>
</protein>
<comment type="caution">
    <text evidence="1">The sequence shown here is derived from an EMBL/GenBank/DDBJ whole genome shotgun (WGS) entry which is preliminary data.</text>
</comment>
<proteinExistence type="predicted"/>
<evidence type="ECO:0000313" key="3">
    <source>
        <dbReference type="Proteomes" id="UP001153365"/>
    </source>
</evidence>
<name>A0AAV0B120_PHAPC</name>
<organism evidence="1 3">
    <name type="scientific">Phakopsora pachyrhizi</name>
    <name type="common">Asian soybean rust disease fungus</name>
    <dbReference type="NCBI Taxonomy" id="170000"/>
    <lineage>
        <taxon>Eukaryota</taxon>
        <taxon>Fungi</taxon>
        <taxon>Dikarya</taxon>
        <taxon>Basidiomycota</taxon>
        <taxon>Pucciniomycotina</taxon>
        <taxon>Pucciniomycetes</taxon>
        <taxon>Pucciniales</taxon>
        <taxon>Phakopsoraceae</taxon>
        <taxon>Phakopsora</taxon>
    </lineage>
</organism>
<dbReference type="AlphaFoldDB" id="A0AAV0B120"/>
<dbReference type="EMBL" id="CALTRL010002725">
    <property type="protein sequence ID" value="CAH7676542.1"/>
    <property type="molecule type" value="Genomic_DNA"/>
</dbReference>
<dbReference type="EMBL" id="CALTRL010005552">
    <property type="protein sequence ID" value="CAH7684620.1"/>
    <property type="molecule type" value="Genomic_DNA"/>
</dbReference>
<reference evidence="1" key="1">
    <citation type="submission" date="2022-06" db="EMBL/GenBank/DDBJ databases">
        <authorList>
            <consortium name="SYNGENTA / RWTH Aachen University"/>
        </authorList>
    </citation>
    <scope>NUCLEOTIDE SEQUENCE</scope>
</reference>
<keyword evidence="3" id="KW-1185">Reference proteome</keyword>
<sequence length="161" mass="18896">MVLQFSQPTRHCEFDYIKNKIKKMIKKVKLISHQMNDFSKITNLKVPPLKNALLPDGFSWKINSQPSEEYSKRKFTLPSLNNMIARVKCCAFPKNEDDKIYPLQTPRVWSIFNRTIHYGSFLPPKKSHHSQHKPLLIPINLNLPLVRTIVKNKNIMNQTEK</sequence>
<gene>
    <name evidence="1" type="ORF">PPACK8108_LOCUS11689</name>
    <name evidence="2" type="ORF">PPACK8108_LOCUS18921</name>
</gene>
<accession>A0AAV0B120</accession>